<reference evidence="3 4" key="1">
    <citation type="submission" date="2016-02" db="EMBL/GenBank/DDBJ databases">
        <title>Genome analysis of coral dinoflagellate symbionts highlights evolutionary adaptations to a symbiotic lifestyle.</title>
        <authorList>
            <person name="Aranda M."/>
            <person name="Li Y."/>
            <person name="Liew Y.J."/>
            <person name="Baumgarten S."/>
            <person name="Simakov O."/>
            <person name="Wilson M."/>
            <person name="Piel J."/>
            <person name="Ashoor H."/>
            <person name="Bougouffa S."/>
            <person name="Bajic V.B."/>
            <person name="Ryu T."/>
            <person name="Ravasi T."/>
            <person name="Bayer T."/>
            <person name="Micklem G."/>
            <person name="Kim H."/>
            <person name="Bhak J."/>
            <person name="Lajeunesse T.C."/>
            <person name="Voolstra C.R."/>
        </authorList>
    </citation>
    <scope>NUCLEOTIDE SEQUENCE [LARGE SCALE GENOMIC DNA]</scope>
    <source>
        <strain evidence="3 4">CCMP2467</strain>
    </source>
</reference>
<feature type="region of interest" description="Disordered" evidence="2">
    <location>
        <begin position="952"/>
        <end position="1070"/>
    </location>
</feature>
<organism evidence="3 4">
    <name type="scientific">Symbiodinium microadriaticum</name>
    <name type="common">Dinoflagellate</name>
    <name type="synonym">Zooxanthella microadriatica</name>
    <dbReference type="NCBI Taxonomy" id="2951"/>
    <lineage>
        <taxon>Eukaryota</taxon>
        <taxon>Sar</taxon>
        <taxon>Alveolata</taxon>
        <taxon>Dinophyceae</taxon>
        <taxon>Suessiales</taxon>
        <taxon>Symbiodiniaceae</taxon>
        <taxon>Symbiodinium</taxon>
    </lineage>
</organism>
<evidence type="ECO:0000313" key="4">
    <source>
        <dbReference type="Proteomes" id="UP000186817"/>
    </source>
</evidence>
<sequence length="1441" mass="157801">MNTKAPPGDSREKGIGSAHQMCLSLPPTRGAAPPVRRVLDSDCWCADPSERGKTGGLWRLWLRSADGRQFPHHAQLLFVEQLALELSEQLDVAGDASSRSLIWGSASTRSGSSKDALEAQSANDEPPARDVKAELKRKSWGSASTRSGSSEDDLEEQPPSCKESSAKELAISSHRCRMLPWLALPRVTEFFYHNDADKCKLWPREDVRERPAFLDVWKPRDQLATDTTFSLGAAQVFGPFEVDDLMEWRVLIQHLSEMGRLDRSQSILDFSAHWTSVGIDPDALDSEMDKDCRQRKIFECRWWCMRLAREDKTHFPESDVNDIVSANLRDLLVHCCDADASLRLAAHDLVANYGLGGLPFVKQLIAEAMLDRMEDLLPQSTEISEENYEQAMHCAKHLPTVLRALTKPQRQKWVSLLVRALQVEAQDQVRMELIPELELLWRVDDDPRRSYAEAEQQLKAFSMHANRDLRNEIWKWAYASIALLPLLQFLDAGFWGLVMNVVSKVQHLKPLRSQKDVAGKTKVMPEYSDTPMPPVDEEMLADLAQIPAKLDGECQLKDGEVLVWPAGSPSCSLSHAVWPTWLGFLAMFAQQVADQHPFDDLPDASHTGIPAAFGIASLSRGHPSVKWLLRVQLAEFTGTELLRHACSAFDEAEEEEESLRPARARINWADLEDDTVEARRLLFAASLAAIAGVRTQANRAKQACGAFGFVQPIGGLSPSLERLSVVNRKFPAMKTNARENKAFALLTMLVQMDLEEERRNKAEEKVAETAEAAKKAAEAALTRDPFDPRAAAFSAEPADKGPVGGFGGSNRAEKYLPPLPLIDHHVMGKGRMKEVEGWRTFLETLSSWLALQEEAFVRELQLCVPVKTEILQTKLPSDTAARSSKLFYYLTQSLAKWERGLELLWSCSKRQGMSACGYEVVRTITSQYSIVSRMEAVYVREMMGNSVPVESQGAEAALEQGPGAQSLTEQGRGAQSLAEQDRGAQSLVEQDRGAQSLGEQDQSAPHIPEVESANMSGAEPEEVSSPEGSGGYAAHAASPDTPANVPSMPSPGSERYRPPEDSPVAEGPAPLVVIADDDADAWGPWRAPAVASSEAQATDVASSEVTSIRSDLSNLLQPRPRTGPPTGFTKPTVKYSASASSGCGKEHCAINHESKERTSKDTPPIPAPEPPLVAGQEEKFDPPQVLLLDTSGPLGARCKALADPEAIPFLEPSRAPQEQEARLMLQCLWSRSIIAIIASLPTIAPHEELALSLLQAIKASAAIAILTVPRGHSLLRSPELAACLHDAAFHMCPSPCHGEVILASSKLPTWPCPDSELLALEALGRISKLPLRLGHITEITYTSLLKTSGPFVAHRPPICDGAGDTDQDLPTILAEGLEVCQGNWDPETVAALLADEEAAGHEQLAKPSLSDTDTPGSGTFNYFDFQAYPPSHLLPRKGPSV</sequence>
<feature type="compositionally biased region" description="Basic and acidic residues" evidence="2">
    <location>
        <begin position="126"/>
        <end position="137"/>
    </location>
</feature>
<gene>
    <name evidence="3" type="ORF">AK812_SmicGene44322</name>
</gene>
<protein>
    <submittedName>
        <fullName evidence="3">Uncharacterized protein</fullName>
    </submittedName>
</protein>
<keyword evidence="4" id="KW-1185">Reference proteome</keyword>
<name>A0A1Q9BYS4_SYMMI</name>
<dbReference type="EMBL" id="LSRX01002257">
    <property type="protein sequence ID" value="OLP75822.1"/>
    <property type="molecule type" value="Genomic_DNA"/>
</dbReference>
<feature type="coiled-coil region" evidence="1">
    <location>
        <begin position="752"/>
        <end position="780"/>
    </location>
</feature>
<evidence type="ECO:0000256" key="2">
    <source>
        <dbReference type="SAM" id="MobiDB-lite"/>
    </source>
</evidence>
<evidence type="ECO:0000313" key="3">
    <source>
        <dbReference type="EMBL" id="OLP75822.1"/>
    </source>
</evidence>
<comment type="caution">
    <text evidence="3">The sequence shown here is derived from an EMBL/GenBank/DDBJ whole genome shotgun (WGS) entry which is preliminary data.</text>
</comment>
<dbReference type="Proteomes" id="UP000186817">
    <property type="component" value="Unassembled WGS sequence"/>
</dbReference>
<accession>A0A1Q9BYS4</accession>
<keyword evidence="1" id="KW-0175">Coiled coil</keyword>
<proteinExistence type="predicted"/>
<evidence type="ECO:0000256" key="1">
    <source>
        <dbReference type="SAM" id="Coils"/>
    </source>
</evidence>
<feature type="region of interest" description="Disordered" evidence="2">
    <location>
        <begin position="105"/>
        <end position="166"/>
    </location>
</feature>